<keyword evidence="4 6" id="KW-1133">Transmembrane helix</keyword>
<evidence type="ECO:0000313" key="9">
    <source>
        <dbReference type="Proteomes" id="UP001239680"/>
    </source>
</evidence>
<comment type="subcellular location">
    <subcellularLocation>
        <location evidence="1">Cell membrane</location>
        <topology evidence="1">Multi-pass membrane protein</topology>
    </subcellularLocation>
</comment>
<gene>
    <name evidence="8" type="ORF">Q9295_05320</name>
</gene>
<dbReference type="RefSeq" id="WP_306679471.1">
    <property type="nucleotide sequence ID" value="NZ_JAVDBT010000004.1"/>
</dbReference>
<proteinExistence type="predicted"/>
<evidence type="ECO:0000256" key="6">
    <source>
        <dbReference type="SAM" id="Phobius"/>
    </source>
</evidence>
<evidence type="ECO:0000256" key="3">
    <source>
        <dbReference type="ARBA" id="ARBA00022692"/>
    </source>
</evidence>
<sequence length="491" mass="53274">MILPLIWRQPDRLTRLAGAAGLLALALTVPFTFLATNFGYVDLETVLIAIADNNPVDMMNVAMKDFAKPLLESAVITALLLFCGWYLLRSLPYFAPLLLALSIFGIAVSHPVAYLWRQAFPDPALNMVGLDDLRPPVVTSVPAQKPNLVIIYLESLERSYRDIPASADAFKALAAMEDRGFSARNLGQVKGTHFSAAGLVASQCGIPLLPRGLTDPKELKSADDVATHGMAQFLPGVDCLSDVLQAQGYEGAYVNGSDTEIFAIADFLKGHGVGRVRGLKNEPAYANIPGTNTWGVPDTTLFEAGREELDRLAAGDKPFYLMIFTASTHGPAGYLDPGCDYVPPIKPRRSDSLMPATIHCTGKLIEGFLDDLEERGLADNTVVAVMSDHLAMPNTMVKELNAVGEARRNYFTILNSPRASEPVVVDRPATMLDIYPTLLEALGFQLKDGAANLGRSLFSNEATLAETLGLNVLDRALFGNQEIRRSVWTPR</sequence>
<protein>
    <submittedName>
        <fullName evidence="8">Sulfatase-like hydrolase/transferase</fullName>
    </submittedName>
</protein>
<dbReference type="SUPFAM" id="SSF53649">
    <property type="entry name" value="Alkaline phosphatase-like"/>
    <property type="match status" value="1"/>
</dbReference>
<dbReference type="InterPro" id="IPR000917">
    <property type="entry name" value="Sulfatase_N"/>
</dbReference>
<feature type="domain" description="Sulfatase N-terminal" evidence="7">
    <location>
        <begin position="146"/>
        <end position="443"/>
    </location>
</feature>
<accession>A0ABU0VVK2</accession>
<dbReference type="InterPro" id="IPR050448">
    <property type="entry name" value="OpgB/LTA_synthase_biosynth"/>
</dbReference>
<dbReference type="Pfam" id="PF00884">
    <property type="entry name" value="Sulfatase"/>
    <property type="match status" value="1"/>
</dbReference>
<feature type="transmembrane region" description="Helical" evidence="6">
    <location>
        <begin position="95"/>
        <end position="116"/>
    </location>
</feature>
<name>A0ABU0VVK2_9RHOB</name>
<dbReference type="PANTHER" id="PTHR47371:SF3">
    <property type="entry name" value="PHOSPHOGLYCEROL TRANSFERASE I"/>
    <property type="match status" value="1"/>
</dbReference>
<dbReference type="CDD" id="cd16015">
    <property type="entry name" value="LTA_synthase"/>
    <property type="match status" value="1"/>
</dbReference>
<evidence type="ECO:0000313" key="8">
    <source>
        <dbReference type="EMBL" id="MDQ2065782.1"/>
    </source>
</evidence>
<keyword evidence="9" id="KW-1185">Reference proteome</keyword>
<organism evidence="8 9">
    <name type="scientific">Pseudogemmobacter lacusdianii</name>
    <dbReference type="NCBI Taxonomy" id="3069608"/>
    <lineage>
        <taxon>Bacteria</taxon>
        <taxon>Pseudomonadati</taxon>
        <taxon>Pseudomonadota</taxon>
        <taxon>Alphaproteobacteria</taxon>
        <taxon>Rhodobacterales</taxon>
        <taxon>Paracoccaceae</taxon>
        <taxon>Pseudogemmobacter</taxon>
    </lineage>
</organism>
<comment type="caution">
    <text evidence="8">The sequence shown here is derived from an EMBL/GenBank/DDBJ whole genome shotgun (WGS) entry which is preliminary data.</text>
</comment>
<dbReference type="Gene3D" id="3.40.720.10">
    <property type="entry name" value="Alkaline Phosphatase, subunit A"/>
    <property type="match status" value="1"/>
</dbReference>
<keyword evidence="3 6" id="KW-0812">Transmembrane</keyword>
<keyword evidence="5 6" id="KW-0472">Membrane</keyword>
<evidence type="ECO:0000256" key="2">
    <source>
        <dbReference type="ARBA" id="ARBA00022475"/>
    </source>
</evidence>
<keyword evidence="2" id="KW-1003">Cell membrane</keyword>
<dbReference type="EMBL" id="JAVDBT010000004">
    <property type="protein sequence ID" value="MDQ2065782.1"/>
    <property type="molecule type" value="Genomic_DNA"/>
</dbReference>
<evidence type="ECO:0000256" key="5">
    <source>
        <dbReference type="ARBA" id="ARBA00023136"/>
    </source>
</evidence>
<evidence type="ECO:0000256" key="1">
    <source>
        <dbReference type="ARBA" id="ARBA00004651"/>
    </source>
</evidence>
<reference evidence="8 9" key="1">
    <citation type="submission" date="2023-08" db="EMBL/GenBank/DDBJ databases">
        <title>Characterization of two Paracoccaceae strains isolated from Phycosphere and proposal of Xinfangfangia lacusdiani sp. nov.</title>
        <authorList>
            <person name="Deng Y."/>
            <person name="Zhang Y.Q."/>
        </authorList>
    </citation>
    <scope>NUCLEOTIDE SEQUENCE [LARGE SCALE GENOMIC DNA]</scope>
    <source>
        <strain evidence="8 9">CPCC 101601</strain>
    </source>
</reference>
<dbReference type="InterPro" id="IPR017850">
    <property type="entry name" value="Alkaline_phosphatase_core_sf"/>
</dbReference>
<evidence type="ECO:0000259" key="7">
    <source>
        <dbReference type="Pfam" id="PF00884"/>
    </source>
</evidence>
<dbReference type="Proteomes" id="UP001239680">
    <property type="component" value="Unassembled WGS sequence"/>
</dbReference>
<evidence type="ECO:0000256" key="4">
    <source>
        <dbReference type="ARBA" id="ARBA00022989"/>
    </source>
</evidence>
<feature type="transmembrane region" description="Helical" evidence="6">
    <location>
        <begin position="70"/>
        <end position="88"/>
    </location>
</feature>
<dbReference type="PANTHER" id="PTHR47371">
    <property type="entry name" value="LIPOTEICHOIC ACID SYNTHASE"/>
    <property type="match status" value="1"/>
</dbReference>